<keyword evidence="1" id="KW-1133">Transmembrane helix</keyword>
<dbReference type="RefSeq" id="WP_207687796.1">
    <property type="nucleotide sequence ID" value="NZ_CP061799.1"/>
</dbReference>
<dbReference type="EMBL" id="CP061799">
    <property type="protein sequence ID" value="QTA81806.1"/>
    <property type="molecule type" value="Genomic_DNA"/>
</dbReference>
<protein>
    <recommendedName>
        <fullName evidence="4">Zinc-finger domain-containing protein</fullName>
    </recommendedName>
</protein>
<evidence type="ECO:0000313" key="3">
    <source>
        <dbReference type="Proteomes" id="UP000663720"/>
    </source>
</evidence>
<organism evidence="2 3">
    <name type="scientific">Desulfonema limicola</name>
    <dbReference type="NCBI Taxonomy" id="45656"/>
    <lineage>
        <taxon>Bacteria</taxon>
        <taxon>Pseudomonadati</taxon>
        <taxon>Thermodesulfobacteriota</taxon>
        <taxon>Desulfobacteria</taxon>
        <taxon>Desulfobacterales</taxon>
        <taxon>Desulfococcaceae</taxon>
        <taxon>Desulfonema</taxon>
    </lineage>
</organism>
<keyword evidence="1" id="KW-0472">Membrane</keyword>
<dbReference type="KEGG" id="dli:dnl_41560"/>
<evidence type="ECO:0008006" key="4">
    <source>
        <dbReference type="Google" id="ProtNLM"/>
    </source>
</evidence>
<proteinExistence type="predicted"/>
<feature type="transmembrane region" description="Helical" evidence="1">
    <location>
        <begin position="122"/>
        <end position="141"/>
    </location>
</feature>
<keyword evidence="1" id="KW-0812">Transmembrane</keyword>
<gene>
    <name evidence="2" type="ORF">dnl_41560</name>
</gene>
<dbReference type="AlphaFoldDB" id="A0A975GHR4"/>
<reference evidence="2" key="1">
    <citation type="journal article" date="2021" name="Microb. Physiol.">
        <title>Proteogenomic Insights into the Physiology of Marine, Sulfate-Reducing, Filamentous Desulfonema limicola and Desulfonema magnum.</title>
        <authorList>
            <person name="Schnaars V."/>
            <person name="Wohlbrand L."/>
            <person name="Scheve S."/>
            <person name="Hinrichs C."/>
            <person name="Reinhardt R."/>
            <person name="Rabus R."/>
        </authorList>
    </citation>
    <scope>NUCLEOTIDE SEQUENCE</scope>
    <source>
        <strain evidence="2">5ac10</strain>
    </source>
</reference>
<evidence type="ECO:0000313" key="2">
    <source>
        <dbReference type="EMBL" id="QTA81806.1"/>
    </source>
</evidence>
<name>A0A975GHR4_9BACT</name>
<evidence type="ECO:0000256" key="1">
    <source>
        <dbReference type="SAM" id="Phobius"/>
    </source>
</evidence>
<sequence>MTDNKKIHITQALESEKDFFDFLEQEVSVQESSLEKQAEILSHPDHEKLYSYVTEQLDDRDDNMVLEHISSCKICAETVFKIRMIEEDMEQDALDWADQVPVTEQISRLVSNLWEKISARPLYWASGFSMAAACVLLFFLMPGTQKNDMSKFLTEQTVIMQTVSEKLKIPLETTGSYSFASSKKSPASRAFGAGFWTAGQNLEKNSSSNIPDYLLPDRSENEQVNADKWTETSWSVYYHMGYWSCLLSAACQSDISDQDQVWLHQTDILYSLESDFAENKVKTEEDNRIITMNLEKIKTILVKSNKKYPGKIQCRMIIKSLDNIIGYMTP</sequence>
<accession>A0A975GHR4</accession>
<dbReference type="Proteomes" id="UP000663720">
    <property type="component" value="Chromosome"/>
</dbReference>
<keyword evidence="3" id="KW-1185">Reference proteome</keyword>